<comment type="caution">
    <text evidence="5">The sequence shown here is derived from an EMBL/GenBank/DDBJ whole genome shotgun (WGS) entry which is preliminary data.</text>
</comment>
<keyword evidence="3" id="KW-0175">Coiled coil</keyword>
<feature type="active site" evidence="1">
    <location>
        <position position="296"/>
    </location>
</feature>
<protein>
    <submittedName>
        <fullName evidence="5">Fic family protein</fullName>
    </submittedName>
</protein>
<feature type="coiled-coil region" evidence="3">
    <location>
        <begin position="363"/>
        <end position="401"/>
    </location>
</feature>
<evidence type="ECO:0000259" key="4">
    <source>
        <dbReference type="PROSITE" id="PS51459"/>
    </source>
</evidence>
<sequence>MKISRPLEFTLLQQEYMQHLTERMTQIAKLLNSSANNPDIDIPDFLTEIKDYSEFSVTDENGTYLHWDKFRQIHTEDTRMKWRAVKESRKKIQKPIDFPFEHQFWFCIPDSLQARLHLIDKSCGSSIGTSSLGGFGRSEQNRFLLKSLIMEEAITSAQLEGAATTRKVAKDMLKSQRKPKTKDEIMIVNNYHLMKKAVELKNTPLSVEMILDLHRIATSNAIENKADPGQFRRDDEIFIADNDGNSLYQPPPHGQVHTLMEAVCTFANNTYDGVENPFIHPVVQAIILHFLIGYIHPFGDGNGRIARALFYWFMLKNSYWLFEYISISRLLKNAPAQYAKSYLYAETDDSDLTYFIYYQCDIIKRAVADLEHYISDKQKHQQEFKAAIAQYTEKIGKLNQRQIGILQKAVEESGKIFTALEIANQYGISLNTARSDLSKLGEYRFLVPFKSGNALEYVAPQDLLERLEKKNSLLA</sequence>
<feature type="domain" description="Fido" evidence="4">
    <location>
        <begin position="205"/>
        <end position="358"/>
    </location>
</feature>
<dbReference type="SUPFAM" id="SSF140931">
    <property type="entry name" value="Fic-like"/>
    <property type="match status" value="1"/>
</dbReference>
<proteinExistence type="predicted"/>
<evidence type="ECO:0000256" key="3">
    <source>
        <dbReference type="SAM" id="Coils"/>
    </source>
</evidence>
<evidence type="ECO:0000256" key="2">
    <source>
        <dbReference type="PIRSR" id="PIRSR640198-2"/>
    </source>
</evidence>
<dbReference type="InterPro" id="IPR003812">
    <property type="entry name" value="Fido"/>
</dbReference>
<feature type="binding site" evidence="2">
    <location>
        <begin position="300"/>
        <end position="307"/>
    </location>
    <ligand>
        <name>ATP</name>
        <dbReference type="ChEBI" id="CHEBI:30616"/>
    </ligand>
</feature>
<dbReference type="PROSITE" id="PS51459">
    <property type="entry name" value="FIDO"/>
    <property type="match status" value="1"/>
</dbReference>
<dbReference type="RefSeq" id="WP_033912327.1">
    <property type="nucleotide sequence ID" value="NZ_JAOXZZ010000026.1"/>
</dbReference>
<evidence type="ECO:0000256" key="1">
    <source>
        <dbReference type="PIRSR" id="PIRSR640198-1"/>
    </source>
</evidence>
<gene>
    <name evidence="5" type="ORF">ERS514591_02037</name>
</gene>
<accession>A0AB33TYN7</accession>
<dbReference type="AlphaFoldDB" id="A0AB33TYN7"/>
<dbReference type="InterPro" id="IPR040198">
    <property type="entry name" value="Fido_containing"/>
</dbReference>
<dbReference type="PANTHER" id="PTHR13504:SF38">
    <property type="entry name" value="FIDO DOMAIN-CONTAINING PROTEIN"/>
    <property type="match status" value="1"/>
</dbReference>
<dbReference type="EMBL" id="FEVP01000042">
    <property type="protein sequence ID" value="CWQ16563.1"/>
    <property type="molecule type" value="Genomic_DNA"/>
</dbReference>
<dbReference type="Pfam" id="PF02661">
    <property type="entry name" value="Fic"/>
    <property type="match status" value="1"/>
</dbReference>
<reference evidence="5 6" key="1">
    <citation type="submission" date="2016-02" db="EMBL/GenBank/DDBJ databases">
        <authorList>
            <consortium name="Pathogen Informatics"/>
        </authorList>
    </citation>
    <scope>NUCLEOTIDE SEQUENCE [LARGE SCALE GENOMIC DNA]</scope>
    <source>
        <strain evidence="5 6">2842STDY5881269</strain>
    </source>
</reference>
<name>A0AB33TYN7_NEIME</name>
<dbReference type="GO" id="GO:0005524">
    <property type="term" value="F:ATP binding"/>
    <property type="evidence" value="ECO:0007669"/>
    <property type="project" value="UniProtKB-KW"/>
</dbReference>
<dbReference type="PANTHER" id="PTHR13504">
    <property type="entry name" value="FIDO DOMAIN-CONTAINING PROTEIN DDB_G0283145"/>
    <property type="match status" value="1"/>
</dbReference>
<organism evidence="5 6">
    <name type="scientific">Neisseria meningitidis</name>
    <dbReference type="NCBI Taxonomy" id="487"/>
    <lineage>
        <taxon>Bacteria</taxon>
        <taxon>Pseudomonadati</taxon>
        <taxon>Pseudomonadota</taxon>
        <taxon>Betaproteobacteria</taxon>
        <taxon>Neisseriales</taxon>
        <taxon>Neisseriaceae</taxon>
        <taxon>Neisseria</taxon>
    </lineage>
</organism>
<dbReference type="Proteomes" id="UP000072443">
    <property type="component" value="Unassembled WGS sequence"/>
</dbReference>
<evidence type="ECO:0000313" key="6">
    <source>
        <dbReference type="Proteomes" id="UP000072443"/>
    </source>
</evidence>
<dbReference type="Gene3D" id="1.10.3290.10">
    <property type="entry name" value="Fido-like domain"/>
    <property type="match status" value="1"/>
</dbReference>
<keyword evidence="2" id="KW-0547">Nucleotide-binding</keyword>
<keyword evidence="2" id="KW-0067">ATP-binding</keyword>
<evidence type="ECO:0000313" key="5">
    <source>
        <dbReference type="EMBL" id="CWQ16563.1"/>
    </source>
</evidence>
<dbReference type="InterPro" id="IPR036597">
    <property type="entry name" value="Fido-like_dom_sf"/>
</dbReference>